<evidence type="ECO:0000313" key="4">
    <source>
        <dbReference type="Proteomes" id="UP000001449"/>
    </source>
</evidence>
<evidence type="ECO:0000313" key="3">
    <source>
        <dbReference type="EMBL" id="EED91415.1"/>
    </source>
</evidence>
<dbReference type="RefSeq" id="XP_002291308.1">
    <property type="nucleotide sequence ID" value="XM_002291272.1"/>
</dbReference>
<dbReference type="Pfam" id="PF20710">
    <property type="entry name" value="DUF6824"/>
    <property type="match status" value="1"/>
</dbReference>
<feature type="compositionally biased region" description="Polar residues" evidence="1">
    <location>
        <begin position="567"/>
        <end position="592"/>
    </location>
</feature>
<protein>
    <recommendedName>
        <fullName evidence="2">DUF6824 domain-containing protein</fullName>
    </recommendedName>
</protein>
<evidence type="ECO:0000256" key="1">
    <source>
        <dbReference type="SAM" id="MobiDB-lite"/>
    </source>
</evidence>
<reference evidence="3 4" key="1">
    <citation type="journal article" date="2004" name="Science">
        <title>The genome of the diatom Thalassiosira pseudonana: ecology, evolution, and metabolism.</title>
        <authorList>
            <person name="Armbrust E.V."/>
            <person name="Berges J.A."/>
            <person name="Bowler C."/>
            <person name="Green B.R."/>
            <person name="Martinez D."/>
            <person name="Putnam N.H."/>
            <person name="Zhou S."/>
            <person name="Allen A.E."/>
            <person name="Apt K.E."/>
            <person name="Bechner M."/>
            <person name="Brzezinski M.A."/>
            <person name="Chaal B.K."/>
            <person name="Chiovitti A."/>
            <person name="Davis A.K."/>
            <person name="Demarest M.S."/>
            <person name="Detter J.C."/>
            <person name="Glavina T."/>
            <person name="Goodstein D."/>
            <person name="Hadi M.Z."/>
            <person name="Hellsten U."/>
            <person name="Hildebrand M."/>
            <person name="Jenkins B.D."/>
            <person name="Jurka J."/>
            <person name="Kapitonov V.V."/>
            <person name="Kroger N."/>
            <person name="Lau W.W."/>
            <person name="Lane T.W."/>
            <person name="Larimer F.W."/>
            <person name="Lippmeier J.C."/>
            <person name="Lucas S."/>
            <person name="Medina M."/>
            <person name="Montsant A."/>
            <person name="Obornik M."/>
            <person name="Parker M.S."/>
            <person name="Palenik B."/>
            <person name="Pazour G.J."/>
            <person name="Richardson P.M."/>
            <person name="Rynearson T.A."/>
            <person name="Saito M.A."/>
            <person name="Schwartz D.C."/>
            <person name="Thamatrakoln K."/>
            <person name="Valentin K."/>
            <person name="Vardi A."/>
            <person name="Wilkerson F.P."/>
            <person name="Rokhsar D.S."/>
        </authorList>
    </citation>
    <scope>NUCLEOTIDE SEQUENCE [LARGE SCALE GENOMIC DNA]</scope>
    <source>
        <strain evidence="3 4">CCMP1335</strain>
    </source>
</reference>
<accession>B8C4Y5</accession>
<feature type="compositionally biased region" description="Gly residues" evidence="1">
    <location>
        <begin position="493"/>
        <end position="506"/>
    </location>
</feature>
<feature type="region of interest" description="Disordered" evidence="1">
    <location>
        <begin position="558"/>
        <end position="598"/>
    </location>
</feature>
<dbReference type="Proteomes" id="UP000001449">
    <property type="component" value="Chromosome 6"/>
</dbReference>
<dbReference type="eggNOG" id="ENOG502SSD3">
    <property type="taxonomic scope" value="Eukaryota"/>
</dbReference>
<feature type="domain" description="DUF6824" evidence="2">
    <location>
        <begin position="67"/>
        <end position="164"/>
    </location>
</feature>
<keyword evidence="4" id="KW-1185">Reference proteome</keyword>
<reference evidence="3 4" key="2">
    <citation type="journal article" date="2008" name="Nature">
        <title>The Phaeodactylum genome reveals the evolutionary history of diatom genomes.</title>
        <authorList>
            <person name="Bowler C."/>
            <person name="Allen A.E."/>
            <person name="Badger J.H."/>
            <person name="Grimwood J."/>
            <person name="Jabbari K."/>
            <person name="Kuo A."/>
            <person name="Maheswari U."/>
            <person name="Martens C."/>
            <person name="Maumus F."/>
            <person name="Otillar R.P."/>
            <person name="Rayko E."/>
            <person name="Salamov A."/>
            <person name="Vandepoele K."/>
            <person name="Beszteri B."/>
            <person name="Gruber A."/>
            <person name="Heijde M."/>
            <person name="Katinka M."/>
            <person name="Mock T."/>
            <person name="Valentin K."/>
            <person name="Verret F."/>
            <person name="Berges J.A."/>
            <person name="Brownlee C."/>
            <person name="Cadoret J.P."/>
            <person name="Chiovitti A."/>
            <person name="Choi C.J."/>
            <person name="Coesel S."/>
            <person name="De Martino A."/>
            <person name="Detter J.C."/>
            <person name="Durkin C."/>
            <person name="Falciatore A."/>
            <person name="Fournet J."/>
            <person name="Haruta M."/>
            <person name="Huysman M.J."/>
            <person name="Jenkins B.D."/>
            <person name="Jiroutova K."/>
            <person name="Jorgensen R.E."/>
            <person name="Joubert Y."/>
            <person name="Kaplan A."/>
            <person name="Kroger N."/>
            <person name="Kroth P.G."/>
            <person name="La Roche J."/>
            <person name="Lindquist E."/>
            <person name="Lommer M."/>
            <person name="Martin-Jezequel V."/>
            <person name="Lopez P.J."/>
            <person name="Lucas S."/>
            <person name="Mangogna M."/>
            <person name="McGinnis K."/>
            <person name="Medlin L.K."/>
            <person name="Montsant A."/>
            <person name="Oudot-Le Secq M.P."/>
            <person name="Napoli C."/>
            <person name="Obornik M."/>
            <person name="Parker M.S."/>
            <person name="Petit J.L."/>
            <person name="Porcel B.M."/>
            <person name="Poulsen N."/>
            <person name="Robison M."/>
            <person name="Rychlewski L."/>
            <person name="Rynearson T.A."/>
            <person name="Schmutz J."/>
            <person name="Shapiro H."/>
            <person name="Siaut M."/>
            <person name="Stanley M."/>
            <person name="Sussman M.R."/>
            <person name="Taylor A.R."/>
            <person name="Vardi A."/>
            <person name="von Dassow P."/>
            <person name="Vyverman W."/>
            <person name="Willis A."/>
            <person name="Wyrwicz L.S."/>
            <person name="Rokhsar D.S."/>
            <person name="Weissenbach J."/>
            <person name="Armbrust E.V."/>
            <person name="Green B.R."/>
            <person name="Van de Peer Y."/>
            <person name="Grigoriev I.V."/>
        </authorList>
    </citation>
    <scope>NUCLEOTIDE SEQUENCE [LARGE SCALE GENOMIC DNA]</scope>
    <source>
        <strain evidence="3 4">CCMP1335</strain>
    </source>
</reference>
<feature type="region of interest" description="Disordered" evidence="1">
    <location>
        <begin position="257"/>
        <end position="276"/>
    </location>
</feature>
<dbReference type="GeneID" id="7448373"/>
<proteinExistence type="predicted"/>
<evidence type="ECO:0000259" key="2">
    <source>
        <dbReference type="Pfam" id="PF20710"/>
    </source>
</evidence>
<gene>
    <name evidence="3" type="ORF">THAPSDRAFT_22959</name>
</gene>
<feature type="compositionally biased region" description="Polar residues" evidence="1">
    <location>
        <begin position="699"/>
        <end position="715"/>
    </location>
</feature>
<dbReference type="KEGG" id="tps:THAPSDRAFT_22959"/>
<sequence length="830" mass="89625">MCSNFDRRLANNPRFYLYTESINKHQPIQSPIEPTQPSTTQHIILQHHYEMDPSYPTTNITTPNHHDILCGRGGGTNAHPGNINFRRLVAEHKLRYLAASKSDKPGVAREVVQEWRSLDPPGRFLAKMDDKDMGGGGGGGEKQTLWYDVGDKKAREKASQCLRERNGAANEAVQALVKTVTASGEACPTDYDTLMKKANQVKAKNDLTIQAQNELLAMNGMGRGVMNGAMVGGGGQQPYGLTEEMIAAANRGGFGGTNSGGNGNNSNNNNNNNNMQYCQETFEPISMQQYDDYSGHNQQQQQQYCGPVLSGSGGNYDNQMEDDMIEAEIKRMLAQKKQQMMAAQSQQQRGGGGGGMMNNNNNNFGGPSPYMGEDSVMREYEQLMQKQRQRNMMEAQQQGSGGMNSMNVMSNNMSMPPPNSRSMNNWNMGPDNMSSNAGNQGFNDNILCGPAMGNNTSGGYDHPQSPNNDAARNYLNRLRNLRKDPQAPEQTTSGGGNIMGRGGGNNGNMMNNNMGGMMNNNVGGMGMGGNGGGGGGGQGGFTIEEYQASLQEFLSNDGEASFGVPSRKNSNNNARQESNLTDTTQHANNLSNPYDGRGNLGCYQVPTSLGNKKGIKPSGGGRASMQSVDTFARATFQSVDSNVAGRRASFQSVDDMDLRPSFRSVDTMDLMSIGNSINEIIDDDVLRNPGMREKYARRLSQSSRYGRSNQQQPASLNDFANFPGASVEVKTMQHGQGGGGGPKKIKKIDPRLLAGAGTRHSVQTKDKDGPSGRPSTAKGTRGSMASVFSEFDDSRMSFGNMSIMSELTDFGDLLPSLGADGDNGDSFRDM</sequence>
<feature type="region of interest" description="Disordered" evidence="1">
    <location>
        <begin position="754"/>
        <end position="786"/>
    </location>
</feature>
<dbReference type="InterPro" id="IPR049227">
    <property type="entry name" value="DUF6824"/>
</dbReference>
<feature type="compositionally biased region" description="Low complexity" evidence="1">
    <location>
        <begin position="264"/>
        <end position="274"/>
    </location>
</feature>
<feature type="region of interest" description="Disordered" evidence="1">
    <location>
        <begin position="123"/>
        <end position="144"/>
    </location>
</feature>
<dbReference type="HOGENOM" id="CLU_341825_0_0_1"/>
<dbReference type="EMBL" id="CM000643">
    <property type="protein sequence ID" value="EED91415.1"/>
    <property type="molecule type" value="Genomic_DNA"/>
</dbReference>
<name>B8C4Y5_THAPS</name>
<feature type="region of interest" description="Disordered" evidence="1">
    <location>
        <begin position="698"/>
        <end position="721"/>
    </location>
</feature>
<dbReference type="OMA" id="MDLMSIG"/>
<dbReference type="PaxDb" id="35128-Thaps22959"/>
<organism evidence="3 4">
    <name type="scientific">Thalassiosira pseudonana</name>
    <name type="common">Marine diatom</name>
    <name type="synonym">Cyclotella nana</name>
    <dbReference type="NCBI Taxonomy" id="35128"/>
    <lineage>
        <taxon>Eukaryota</taxon>
        <taxon>Sar</taxon>
        <taxon>Stramenopiles</taxon>
        <taxon>Ochrophyta</taxon>
        <taxon>Bacillariophyta</taxon>
        <taxon>Coscinodiscophyceae</taxon>
        <taxon>Thalassiosirophycidae</taxon>
        <taxon>Thalassiosirales</taxon>
        <taxon>Thalassiosiraceae</taxon>
        <taxon>Thalassiosira</taxon>
    </lineage>
</organism>
<dbReference type="AlphaFoldDB" id="B8C4Y5"/>
<feature type="region of interest" description="Disordered" evidence="1">
    <location>
        <begin position="811"/>
        <end position="830"/>
    </location>
</feature>
<dbReference type="InParanoid" id="B8C4Y5"/>
<feature type="region of interest" description="Disordered" evidence="1">
    <location>
        <begin position="481"/>
        <end position="507"/>
    </location>
</feature>